<evidence type="ECO:0000313" key="4">
    <source>
        <dbReference type="WBParaSite" id="MCOS_0000915901-mRNA-1"/>
    </source>
</evidence>
<evidence type="ECO:0000256" key="1">
    <source>
        <dbReference type="SAM" id="MobiDB-lite"/>
    </source>
</evidence>
<accession>A0A0R3UN15</accession>
<dbReference type="EMBL" id="UXSR01005653">
    <property type="protein sequence ID" value="VDD83157.1"/>
    <property type="molecule type" value="Genomic_DNA"/>
</dbReference>
<dbReference type="WBParaSite" id="MCOS_0000915901-mRNA-1">
    <property type="protein sequence ID" value="MCOS_0000915901-mRNA-1"/>
    <property type="gene ID" value="MCOS_0000915901"/>
</dbReference>
<sequence>MNAFNERLDVPVATIYTWNRKSSGEGVIGRVTAKINHSKLLLRPQKRQECTKALRTVVAFRKSPTFHEAQAAILVVNGLDSHLSVESPPVIPTGRLVRSPKPPPSDPPMVSEVKHRERKIVYLDTLGDCLL</sequence>
<evidence type="ECO:0000313" key="2">
    <source>
        <dbReference type="EMBL" id="VDD83157.1"/>
    </source>
</evidence>
<evidence type="ECO:0000313" key="3">
    <source>
        <dbReference type="Proteomes" id="UP000267029"/>
    </source>
</evidence>
<reference evidence="4" key="1">
    <citation type="submission" date="2017-02" db="UniProtKB">
        <authorList>
            <consortium name="WormBaseParasite"/>
        </authorList>
    </citation>
    <scope>IDENTIFICATION</scope>
</reference>
<dbReference type="Proteomes" id="UP000267029">
    <property type="component" value="Unassembled WGS sequence"/>
</dbReference>
<name>A0A0R3UN15_MESCO</name>
<gene>
    <name evidence="2" type="ORF">MCOS_LOCUS9160</name>
</gene>
<feature type="region of interest" description="Disordered" evidence="1">
    <location>
        <begin position="93"/>
        <end position="112"/>
    </location>
</feature>
<proteinExistence type="predicted"/>
<keyword evidence="3" id="KW-1185">Reference proteome</keyword>
<organism evidence="4">
    <name type="scientific">Mesocestoides corti</name>
    <name type="common">Flatworm</name>
    <dbReference type="NCBI Taxonomy" id="53468"/>
    <lineage>
        <taxon>Eukaryota</taxon>
        <taxon>Metazoa</taxon>
        <taxon>Spiralia</taxon>
        <taxon>Lophotrochozoa</taxon>
        <taxon>Platyhelminthes</taxon>
        <taxon>Cestoda</taxon>
        <taxon>Eucestoda</taxon>
        <taxon>Cyclophyllidea</taxon>
        <taxon>Mesocestoididae</taxon>
        <taxon>Mesocestoides</taxon>
    </lineage>
</organism>
<reference evidence="2 3" key="2">
    <citation type="submission" date="2018-10" db="EMBL/GenBank/DDBJ databases">
        <authorList>
            <consortium name="Pathogen Informatics"/>
        </authorList>
    </citation>
    <scope>NUCLEOTIDE SEQUENCE [LARGE SCALE GENOMIC DNA]</scope>
</reference>
<dbReference type="AlphaFoldDB" id="A0A0R3UN15"/>
<protein>
    <submittedName>
        <fullName evidence="4">DNA helicase</fullName>
    </submittedName>
</protein>